<proteinExistence type="predicted"/>
<evidence type="ECO:0000313" key="3">
    <source>
        <dbReference type="Proteomes" id="UP000800094"/>
    </source>
</evidence>
<dbReference type="PANTHER" id="PTHR47843:SF5">
    <property type="entry name" value="BTB_POZ DOMAIN PROTEIN"/>
    <property type="match status" value="1"/>
</dbReference>
<dbReference type="RefSeq" id="XP_033675839.1">
    <property type="nucleotide sequence ID" value="XM_033834671.1"/>
</dbReference>
<dbReference type="InterPro" id="IPR011333">
    <property type="entry name" value="SKP1/BTB/POZ_sf"/>
</dbReference>
<dbReference type="AlphaFoldDB" id="A0A6A6HRQ7"/>
<accession>A0A6A6HRQ7</accession>
<dbReference type="Proteomes" id="UP000800094">
    <property type="component" value="Unassembled WGS sequence"/>
</dbReference>
<sequence length="397" mass="44168">MSSDYTLASEEHSSIGWPLQAFVLGDFTSAGACELHLDRENSEFGLLYRLEPSAAVMAQFADNDGPVFFHAAWALAACHRSNGTCKKVTILLPNCQVDLEFMHHEYAQTFLATLKSLATNAFTVYEVTVNVAFQRKDFDMVKMGYRAHANPAWGVVSDPMTTSINRLWKTGEWSDFMVIAGNRTFNVHKSVLCPRSQYFANACKGGFKESVTGHIKLEEDGATIETLLAEMYNVVNSVTGSIYTNFALKPDIEKEFVMHTLLKLFIACDKYHLECIKARAAEAFIDRLQLVHDPLAIVDLASTIFNDCPESDLGLRTSIIGYVEARMPAIRKDEGARAEFLQCELVMPAHLDRFSEMVEKGALQITTQSSSLLLTTPPVSPTKPRRTIAMNLRSRGA</sequence>
<dbReference type="PROSITE" id="PS50097">
    <property type="entry name" value="BTB"/>
    <property type="match status" value="1"/>
</dbReference>
<dbReference type="OrthoDB" id="6359816at2759"/>
<organism evidence="2 3">
    <name type="scientific">Trematosphaeria pertusa</name>
    <dbReference type="NCBI Taxonomy" id="390896"/>
    <lineage>
        <taxon>Eukaryota</taxon>
        <taxon>Fungi</taxon>
        <taxon>Dikarya</taxon>
        <taxon>Ascomycota</taxon>
        <taxon>Pezizomycotina</taxon>
        <taxon>Dothideomycetes</taxon>
        <taxon>Pleosporomycetidae</taxon>
        <taxon>Pleosporales</taxon>
        <taxon>Massarineae</taxon>
        <taxon>Trematosphaeriaceae</taxon>
        <taxon>Trematosphaeria</taxon>
    </lineage>
</organism>
<dbReference type="SUPFAM" id="SSF54695">
    <property type="entry name" value="POZ domain"/>
    <property type="match status" value="1"/>
</dbReference>
<evidence type="ECO:0000259" key="1">
    <source>
        <dbReference type="PROSITE" id="PS50097"/>
    </source>
</evidence>
<reference evidence="2" key="1">
    <citation type="journal article" date="2020" name="Stud. Mycol.">
        <title>101 Dothideomycetes genomes: a test case for predicting lifestyles and emergence of pathogens.</title>
        <authorList>
            <person name="Haridas S."/>
            <person name="Albert R."/>
            <person name="Binder M."/>
            <person name="Bloem J."/>
            <person name="Labutti K."/>
            <person name="Salamov A."/>
            <person name="Andreopoulos B."/>
            <person name="Baker S."/>
            <person name="Barry K."/>
            <person name="Bills G."/>
            <person name="Bluhm B."/>
            <person name="Cannon C."/>
            <person name="Castanera R."/>
            <person name="Culley D."/>
            <person name="Daum C."/>
            <person name="Ezra D."/>
            <person name="Gonzalez J."/>
            <person name="Henrissat B."/>
            <person name="Kuo A."/>
            <person name="Liang C."/>
            <person name="Lipzen A."/>
            <person name="Lutzoni F."/>
            <person name="Magnuson J."/>
            <person name="Mondo S."/>
            <person name="Nolan M."/>
            <person name="Ohm R."/>
            <person name="Pangilinan J."/>
            <person name="Park H.-J."/>
            <person name="Ramirez L."/>
            <person name="Alfaro M."/>
            <person name="Sun H."/>
            <person name="Tritt A."/>
            <person name="Yoshinaga Y."/>
            <person name="Zwiers L.-H."/>
            <person name="Turgeon B."/>
            <person name="Goodwin S."/>
            <person name="Spatafora J."/>
            <person name="Crous P."/>
            <person name="Grigoriev I."/>
        </authorList>
    </citation>
    <scope>NUCLEOTIDE SEQUENCE</scope>
    <source>
        <strain evidence="2">CBS 122368</strain>
    </source>
</reference>
<keyword evidence="3" id="KW-1185">Reference proteome</keyword>
<dbReference type="Gene3D" id="3.30.710.10">
    <property type="entry name" value="Potassium Channel Kv1.1, Chain A"/>
    <property type="match status" value="1"/>
</dbReference>
<dbReference type="PANTHER" id="PTHR47843">
    <property type="entry name" value="BTB DOMAIN-CONTAINING PROTEIN-RELATED"/>
    <property type="match status" value="1"/>
</dbReference>
<name>A0A6A6HRQ7_9PLEO</name>
<dbReference type="EMBL" id="ML987215">
    <property type="protein sequence ID" value="KAF2240835.1"/>
    <property type="molecule type" value="Genomic_DNA"/>
</dbReference>
<evidence type="ECO:0000313" key="2">
    <source>
        <dbReference type="EMBL" id="KAF2240835.1"/>
    </source>
</evidence>
<protein>
    <recommendedName>
        <fullName evidence="1">BTB domain-containing protein</fullName>
    </recommendedName>
</protein>
<dbReference type="InterPro" id="IPR000210">
    <property type="entry name" value="BTB/POZ_dom"/>
</dbReference>
<dbReference type="Pfam" id="PF00651">
    <property type="entry name" value="BTB"/>
    <property type="match status" value="1"/>
</dbReference>
<feature type="domain" description="BTB" evidence="1">
    <location>
        <begin position="174"/>
        <end position="233"/>
    </location>
</feature>
<gene>
    <name evidence="2" type="ORF">BU26DRAFT_586992</name>
</gene>
<dbReference type="GeneID" id="54588001"/>